<evidence type="ECO:0000313" key="5">
    <source>
        <dbReference type="EMBL" id="ARF11814.1"/>
    </source>
</evidence>
<dbReference type="InterPro" id="IPR001222">
    <property type="entry name" value="Znf_TFIIS"/>
</dbReference>
<dbReference type="Pfam" id="PF01096">
    <property type="entry name" value="Zn_ribbon_TFIIS"/>
    <property type="match status" value="1"/>
</dbReference>
<feature type="domain" description="TFIIS-type" evidence="4">
    <location>
        <begin position="168"/>
        <end position="191"/>
    </location>
</feature>
<dbReference type="GO" id="GO:0006351">
    <property type="term" value="P:DNA-templated transcription"/>
    <property type="evidence" value="ECO:0007669"/>
    <property type="project" value="InterPro"/>
</dbReference>
<dbReference type="Gene3D" id="2.20.25.10">
    <property type="match status" value="1"/>
</dbReference>
<evidence type="ECO:0000259" key="4">
    <source>
        <dbReference type="Pfam" id="PF01096"/>
    </source>
</evidence>
<dbReference type="SUPFAM" id="SSF57783">
    <property type="entry name" value="Zinc beta-ribbon"/>
    <property type="match status" value="1"/>
</dbReference>
<keyword evidence="1" id="KW-0479">Metal-binding</keyword>
<sequence length="204" mass="24021">MSTDDNFIQDMIDDKIKYANDINKLEYLSDQIKNIDKEYILFLDKAVERSNTISKFIAILKDIDTAIKIEAGIFEFTIIYTYTKNYIMTIMPSIYNDKVYDILCNLDPKDPIDNKTLLKDIKSNKINPQIIAFLRPQDIHPERWETIISKINLKEEKKKNMATTDLYQCYKCKERKCSMIELQLRGLDEPKCYGFQSIIMLIIC</sequence>
<protein>
    <submittedName>
        <fullName evidence="5">Transcription factor S-II</fullName>
    </submittedName>
</protein>
<dbReference type="GO" id="GO:0008270">
    <property type="term" value="F:zinc ion binding"/>
    <property type="evidence" value="ECO:0007669"/>
    <property type="project" value="UniProtKB-KW"/>
</dbReference>
<keyword evidence="3" id="KW-0862">Zinc</keyword>
<evidence type="ECO:0000256" key="1">
    <source>
        <dbReference type="ARBA" id="ARBA00022723"/>
    </source>
</evidence>
<proteinExistence type="predicted"/>
<organism evidence="5">
    <name type="scientific">Klosneuvirus KNV1</name>
    <dbReference type="NCBI Taxonomy" id="1977640"/>
    <lineage>
        <taxon>Viruses</taxon>
        <taxon>Varidnaviria</taxon>
        <taxon>Bamfordvirae</taxon>
        <taxon>Nucleocytoviricota</taxon>
        <taxon>Megaviricetes</taxon>
        <taxon>Imitervirales</taxon>
        <taxon>Mimiviridae</taxon>
        <taxon>Klosneuvirinae</taxon>
        <taxon>Klosneuvirus</taxon>
    </lineage>
</organism>
<gene>
    <name evidence="5" type="ORF">Klosneuvirus_2_250</name>
</gene>
<reference evidence="5" key="1">
    <citation type="journal article" date="2017" name="Science">
        <title>Giant viruses with an expanded complement of translation system components.</title>
        <authorList>
            <person name="Schulz F."/>
            <person name="Yutin N."/>
            <person name="Ivanova N.N."/>
            <person name="Ortega D.R."/>
            <person name="Lee T.K."/>
            <person name="Vierheilig J."/>
            <person name="Daims H."/>
            <person name="Horn M."/>
            <person name="Wagner M."/>
            <person name="Jensen G.J."/>
            <person name="Kyrpides N.C."/>
            <person name="Koonin E.V."/>
            <person name="Woyke T."/>
        </authorList>
    </citation>
    <scope>NUCLEOTIDE SEQUENCE</scope>
    <source>
        <strain evidence="5">KNV1</strain>
    </source>
</reference>
<evidence type="ECO:0000256" key="3">
    <source>
        <dbReference type="ARBA" id="ARBA00022833"/>
    </source>
</evidence>
<evidence type="ECO:0000256" key="2">
    <source>
        <dbReference type="ARBA" id="ARBA00022771"/>
    </source>
</evidence>
<accession>A0A1V0SJJ2</accession>
<name>A0A1V0SJJ2_9VIRU</name>
<keyword evidence="2" id="KW-0863">Zinc-finger</keyword>
<dbReference type="GO" id="GO:0003676">
    <property type="term" value="F:nucleic acid binding"/>
    <property type="evidence" value="ECO:0007669"/>
    <property type="project" value="InterPro"/>
</dbReference>
<dbReference type="EMBL" id="KY684109">
    <property type="protein sequence ID" value="ARF11814.1"/>
    <property type="molecule type" value="Genomic_DNA"/>
</dbReference>